<feature type="domain" description="DUF2786" evidence="1">
    <location>
        <begin position="9"/>
        <end position="48"/>
    </location>
</feature>
<protein>
    <submittedName>
        <fullName evidence="3">DUF2786 domain-containing protein</fullName>
    </submittedName>
</protein>
<evidence type="ECO:0000259" key="1">
    <source>
        <dbReference type="Pfam" id="PF10979"/>
    </source>
</evidence>
<feature type="domain" description="DUF7168" evidence="2">
    <location>
        <begin position="77"/>
        <end position="177"/>
    </location>
</feature>
<evidence type="ECO:0000313" key="3">
    <source>
        <dbReference type="EMBL" id="RZQ63334.1"/>
    </source>
</evidence>
<name>A0A4Q7JAT8_9PSEU</name>
<dbReference type="Pfam" id="PF23771">
    <property type="entry name" value="DUF7168"/>
    <property type="match status" value="1"/>
</dbReference>
<dbReference type="InterPro" id="IPR055592">
    <property type="entry name" value="DUF7168"/>
</dbReference>
<comment type="caution">
    <text evidence="3">The sequence shown here is derived from an EMBL/GenBank/DDBJ whole genome shotgun (WGS) entry which is preliminary data.</text>
</comment>
<dbReference type="EMBL" id="SFCC01000006">
    <property type="protein sequence ID" value="RZQ63334.1"/>
    <property type="molecule type" value="Genomic_DNA"/>
</dbReference>
<accession>A0A4Q7JAT8</accession>
<dbReference type="AlphaFoldDB" id="A0A4Q7JAT8"/>
<keyword evidence="4" id="KW-1185">Reference proteome</keyword>
<gene>
    <name evidence="3" type="ORF">EWH70_12835</name>
</gene>
<proteinExistence type="predicted"/>
<dbReference type="Proteomes" id="UP000292003">
    <property type="component" value="Unassembled WGS sequence"/>
</dbReference>
<evidence type="ECO:0000313" key="4">
    <source>
        <dbReference type="Proteomes" id="UP000292003"/>
    </source>
</evidence>
<dbReference type="InterPro" id="IPR024498">
    <property type="entry name" value="DUF2786"/>
</dbReference>
<dbReference type="OrthoDB" id="5145833at2"/>
<organism evidence="3 4">
    <name type="scientific">Amycolatopsis suaedae</name>
    <dbReference type="NCBI Taxonomy" id="2510978"/>
    <lineage>
        <taxon>Bacteria</taxon>
        <taxon>Bacillati</taxon>
        <taxon>Actinomycetota</taxon>
        <taxon>Actinomycetes</taxon>
        <taxon>Pseudonocardiales</taxon>
        <taxon>Pseudonocardiaceae</taxon>
        <taxon>Amycolatopsis</taxon>
    </lineage>
</organism>
<sequence length="249" mass="27094">MFVPKNTELLDKVRKLLAKAENPAVTEAEAEAYNAKAAELIARYGIDRAVLAATGGDPDEIVGLTINLENPYSRDKAYLVGCVADPLRCRVVLTLVGQRVKSVTVFGFRSDAERVELLFTSLLLQASTQLTRVRPDCLTGRRQSVAAYRRTWLSGFGNAVRQRLLEAEMRAAREYDAASNGGPSTELVLRDRELMLDEAYQAEFGQVKFATPRQLSGTGYGDGLVAGKAADLDGVGLRDGASRDALPVR</sequence>
<dbReference type="Pfam" id="PF10979">
    <property type="entry name" value="DUF2786"/>
    <property type="match status" value="1"/>
</dbReference>
<reference evidence="3 4" key="1">
    <citation type="submission" date="2019-02" db="EMBL/GenBank/DDBJ databases">
        <title>Draft genome sequence of Amycolatopsis sp. 8-3EHSu isolated from roots of Suaeda maritima.</title>
        <authorList>
            <person name="Duangmal K."/>
            <person name="Chantavorakit T."/>
        </authorList>
    </citation>
    <scope>NUCLEOTIDE SEQUENCE [LARGE SCALE GENOMIC DNA]</scope>
    <source>
        <strain evidence="3 4">8-3EHSu</strain>
    </source>
</reference>
<evidence type="ECO:0000259" key="2">
    <source>
        <dbReference type="Pfam" id="PF23771"/>
    </source>
</evidence>